<evidence type="ECO:0000313" key="7">
    <source>
        <dbReference type="EMBL" id="CAD8588723.1"/>
    </source>
</evidence>
<feature type="transmembrane region" description="Helical" evidence="5">
    <location>
        <begin position="1051"/>
        <end position="1073"/>
    </location>
</feature>
<organism evidence="7">
    <name type="scientific">Micromonas pusilla</name>
    <name type="common">Picoplanktonic green alga</name>
    <name type="synonym">Chromulina pusilla</name>
    <dbReference type="NCBI Taxonomy" id="38833"/>
    <lineage>
        <taxon>Eukaryota</taxon>
        <taxon>Viridiplantae</taxon>
        <taxon>Chlorophyta</taxon>
        <taxon>Mamiellophyceae</taxon>
        <taxon>Mamiellales</taxon>
        <taxon>Mamiellaceae</taxon>
        <taxon>Micromonas</taxon>
    </lineage>
</organism>
<dbReference type="InterPro" id="IPR051223">
    <property type="entry name" value="Polycystin"/>
</dbReference>
<feature type="transmembrane region" description="Helical" evidence="5">
    <location>
        <begin position="1120"/>
        <end position="1142"/>
    </location>
</feature>
<feature type="transmembrane region" description="Helical" evidence="5">
    <location>
        <begin position="934"/>
        <end position="955"/>
    </location>
</feature>
<gene>
    <name evidence="7" type="ORF">MSP1404_LOCUS6606</name>
</gene>
<accession>A0A7S0KPZ1</accession>
<protein>
    <recommendedName>
        <fullName evidence="6">Polycystin cation channel PKD1/PKD2 domain-containing protein</fullName>
    </recommendedName>
</protein>
<evidence type="ECO:0000256" key="5">
    <source>
        <dbReference type="SAM" id="Phobius"/>
    </source>
</evidence>
<evidence type="ECO:0000256" key="2">
    <source>
        <dbReference type="ARBA" id="ARBA00022692"/>
    </source>
</evidence>
<comment type="subcellular location">
    <subcellularLocation>
        <location evidence="1">Membrane</location>
        <topology evidence="1">Multi-pass membrane protein</topology>
    </subcellularLocation>
</comment>
<dbReference type="PANTHER" id="PTHR10877:SF183">
    <property type="entry name" value="AT14535P-RELATED"/>
    <property type="match status" value="1"/>
</dbReference>
<name>A0A7S0KPZ1_MICPS</name>
<dbReference type="GO" id="GO:0016020">
    <property type="term" value="C:membrane"/>
    <property type="evidence" value="ECO:0007669"/>
    <property type="project" value="UniProtKB-SubCell"/>
</dbReference>
<feature type="transmembrane region" description="Helical" evidence="5">
    <location>
        <begin position="1004"/>
        <end position="1028"/>
    </location>
</feature>
<dbReference type="EMBL" id="HBEV01008644">
    <property type="protein sequence ID" value="CAD8588723.1"/>
    <property type="molecule type" value="Transcribed_RNA"/>
</dbReference>
<dbReference type="InterPro" id="IPR013122">
    <property type="entry name" value="PKD1_2_channel"/>
</dbReference>
<proteinExistence type="predicted"/>
<evidence type="ECO:0000256" key="4">
    <source>
        <dbReference type="ARBA" id="ARBA00023136"/>
    </source>
</evidence>
<sequence length="1356" mass="148963">MVINVITDGYGVNNQATFGEDRADRISNREFIPSFAIIDEDGCFAAPASGEACSTIYNPANAWDQPKQKAGAGANNHLFQFCPKWHSSYALAEGSRTVTVDLRQSGNACNKLSDLQDISDPSNAKFLPEVALMEAIEEGYGETGKFELFSKLITDKKDGVACPATFEEIHLLIESPDATLDTFSYGIIAEEDYGGDATSGTGKYTNARMSGGTLLSPERYLTSSTGAEHTAKFPMRIDGAVAFDCVQDVSNTAPTVKSSYDDNVAYGVFNYEVAYKQANLLYMTEVPKYLRGRCAYKGKKPKLEVVKKCVKTGQDYKLHVFRAEYYVQANSSSTDSKIFITDKNGCEIAVNATATVPKRAEDRFEPATAASNSFAVSQIAGSYKIDPETGIDNCPAGRKKIYAPTFAEKASGTKDGTVKATCPSGKKLVEVVTQNSWDGAKNAWTVQHVVFNDTELLKGTKYTAAILSEATTFMFREQSVDNALQIDFWCLHPGNYSIKLTDSSVQSSTKDEGWRGGGVLVTDQNDCEIYNEKPTKKVPDASYFVVKSTTSTTCSKKSYNKTQGFCTYDLDVMGKLCNTKDTRSASADADGKKCLASVCANPKCHTPMFLQDKTYLRTKDDLLKGCCKHYSNALGDTLTGFPVPKPANATPPIPIVETVRKRFVATKNVIIGGLLLHQTRFAQEACTGKFGKNISGDVCPSSVKTASAPFGVDPTFVVGSQVYDAATQSMLCCRPEDGTVLNATNVSSPPAAGLNNDADDDVGADDGAFTVKAGAFYKKSELNEKGIPLGFYHKSLGSRADGFSVLIDVNLRESQFNKVVSYLEDGFYLDKYTKELTAELLTYNSMGRYFTYTKITFKFSEGGNIIVRYSIDLAKPQPYWYAPGDAQGEQEHYGRIIAESVFCLLVLATAWGELMEVVSIVWKTGSAKEYFSSAWNYIDLVSIALHITCVALWIAQLVALREFDTEARYDAYKDITQDARMLELKDGGSHLENFVTNVVDSFDAIIQIQGAYATMNGINIFLCLLRFLKYCDFQPRMGVVTRTLSLAFQDLAHFIALLLIILFLYATMGTIVFGSKIEQFSTYIRSLRTVFTWSVLGDDVGVGDELWDIDNLGNMALVGILYYMTFSVLMIVILLNFMIAILSEAYGEVQQASSETSSFVNEVATLISKYFKAKFSGGAILTDAAALKRIKGMIAAEERERQKFKKMYGMRDVANTGVGRSFTRDPNDSDYSDEDDVIDKDGMVSFVGVEDDDINVDELRRVLEHGKAASRVAVGDGVAKAKSGLGDTGPLFDSIITSIGERMEKRKLSDQEKKVNEIHSLALLMYKQQQDMMKDMDQLRGRVSAQEQKTQGAPKM</sequence>
<evidence type="ECO:0000256" key="1">
    <source>
        <dbReference type="ARBA" id="ARBA00004141"/>
    </source>
</evidence>
<keyword evidence="4 5" id="KW-0472">Membrane</keyword>
<evidence type="ECO:0000259" key="6">
    <source>
        <dbReference type="Pfam" id="PF08016"/>
    </source>
</evidence>
<keyword evidence="3 5" id="KW-1133">Transmembrane helix</keyword>
<reference evidence="7" key="1">
    <citation type="submission" date="2021-01" db="EMBL/GenBank/DDBJ databases">
        <authorList>
            <person name="Corre E."/>
            <person name="Pelletier E."/>
            <person name="Niang G."/>
            <person name="Scheremetjew M."/>
            <person name="Finn R."/>
            <person name="Kale V."/>
            <person name="Holt S."/>
            <person name="Cochrane G."/>
            <person name="Meng A."/>
            <person name="Brown T."/>
            <person name="Cohen L."/>
        </authorList>
    </citation>
    <scope>NUCLEOTIDE SEQUENCE</scope>
    <source>
        <strain evidence="7">CCMP494</strain>
    </source>
</reference>
<evidence type="ECO:0000256" key="3">
    <source>
        <dbReference type="ARBA" id="ARBA00022989"/>
    </source>
</evidence>
<feature type="domain" description="Polycystin cation channel PKD1/PKD2" evidence="6">
    <location>
        <begin position="1001"/>
        <end position="1149"/>
    </location>
</feature>
<keyword evidence="2 5" id="KW-0812">Transmembrane</keyword>
<dbReference type="Pfam" id="PF08016">
    <property type="entry name" value="PKD_channel"/>
    <property type="match status" value="1"/>
</dbReference>
<dbReference type="PANTHER" id="PTHR10877">
    <property type="entry name" value="POLYCYSTIN FAMILY MEMBER"/>
    <property type="match status" value="1"/>
</dbReference>
<dbReference type="Gene3D" id="1.10.287.70">
    <property type="match status" value="1"/>
</dbReference>
<feature type="transmembrane region" description="Helical" evidence="5">
    <location>
        <begin position="896"/>
        <end position="922"/>
    </location>
</feature>